<reference evidence="5 6" key="1">
    <citation type="journal article" date="2016" name="Nat. Commun.">
        <title>Thousands of microbial genomes shed light on interconnected biogeochemical processes in an aquifer system.</title>
        <authorList>
            <person name="Anantharaman K."/>
            <person name="Brown C.T."/>
            <person name="Hug L.A."/>
            <person name="Sharon I."/>
            <person name="Castelle C.J."/>
            <person name="Probst A.J."/>
            <person name="Thomas B.C."/>
            <person name="Singh A."/>
            <person name="Wilkins M.J."/>
            <person name="Karaoz U."/>
            <person name="Brodie E.L."/>
            <person name="Williams K.H."/>
            <person name="Hubbard S.S."/>
            <person name="Banfield J.F."/>
        </authorList>
    </citation>
    <scope>NUCLEOTIDE SEQUENCE [LARGE SCALE GENOMIC DNA]</scope>
</reference>
<comment type="caution">
    <text evidence="5">The sequence shown here is derived from an EMBL/GenBank/DDBJ whole genome shotgun (WGS) entry which is preliminary data.</text>
</comment>
<evidence type="ECO:0000259" key="4">
    <source>
        <dbReference type="Pfam" id="PF24517"/>
    </source>
</evidence>
<keyword evidence="3" id="KW-0732">Signal</keyword>
<dbReference type="Pfam" id="PF24517">
    <property type="entry name" value="CBM96"/>
    <property type="match status" value="1"/>
</dbReference>
<dbReference type="Gene3D" id="2.60.120.970">
    <property type="match status" value="1"/>
</dbReference>
<evidence type="ECO:0000313" key="6">
    <source>
        <dbReference type="Proteomes" id="UP000177187"/>
    </source>
</evidence>
<comment type="subcellular location">
    <subcellularLocation>
        <location evidence="1">Secreted</location>
    </subcellularLocation>
</comment>
<dbReference type="AlphaFoldDB" id="A0A1F5F4C7"/>
<evidence type="ECO:0000256" key="2">
    <source>
        <dbReference type="ARBA" id="ARBA00022525"/>
    </source>
</evidence>
<protein>
    <recommendedName>
        <fullName evidence="4">Carbohydrate-binding module family 96 domain-containing protein</fullName>
    </recommendedName>
</protein>
<gene>
    <name evidence="5" type="ORF">A2Y64_01715</name>
</gene>
<sequence>MQAWGLVEFDLSDILAEDIVIELATLEVYEGQVGSYGAAVNCQRIKTVWVEASVIWASRPQLGSRVWDSVVGDGAPGWWVFDITEQVQLWVDGEQDNNGVALVHSPGCTFPIVYSSDYTADPDLRPILTIDYSPRTEVEEVSWGQIKATF</sequence>
<dbReference type="EMBL" id="MFAF01000102">
    <property type="protein sequence ID" value="OGD74460.1"/>
    <property type="molecule type" value="Genomic_DNA"/>
</dbReference>
<dbReference type="GO" id="GO:0005576">
    <property type="term" value="C:extracellular region"/>
    <property type="evidence" value="ECO:0007669"/>
    <property type="project" value="UniProtKB-SubCell"/>
</dbReference>
<evidence type="ECO:0000313" key="5">
    <source>
        <dbReference type="EMBL" id="OGD74460.1"/>
    </source>
</evidence>
<dbReference type="Proteomes" id="UP000177187">
    <property type="component" value="Unassembled WGS sequence"/>
</dbReference>
<name>A0A1F5F4C7_9BACT</name>
<evidence type="ECO:0000256" key="3">
    <source>
        <dbReference type="ARBA" id="ARBA00022729"/>
    </source>
</evidence>
<organism evidence="5 6">
    <name type="scientific">Candidatus Coatesbacteria bacterium RBG_13_66_14</name>
    <dbReference type="NCBI Taxonomy" id="1817816"/>
    <lineage>
        <taxon>Bacteria</taxon>
        <taxon>Candidatus Coatesiibacteriota</taxon>
    </lineage>
</organism>
<keyword evidence="2" id="KW-0964">Secreted</keyword>
<proteinExistence type="predicted"/>
<accession>A0A1F5F4C7</accession>
<feature type="domain" description="Carbohydrate-binding module family 96" evidence="4">
    <location>
        <begin position="6"/>
        <end position="105"/>
    </location>
</feature>
<dbReference type="NCBIfam" id="NF033679">
    <property type="entry name" value="DNRLRE_dom"/>
    <property type="match status" value="1"/>
</dbReference>
<evidence type="ECO:0000256" key="1">
    <source>
        <dbReference type="ARBA" id="ARBA00004613"/>
    </source>
</evidence>
<dbReference type="InterPro" id="IPR055372">
    <property type="entry name" value="CBM96"/>
</dbReference>